<keyword evidence="3" id="KW-1185">Reference proteome</keyword>
<gene>
    <name evidence="2" type="ORF">GCM10023231_07280</name>
</gene>
<keyword evidence="1" id="KW-0472">Membrane</keyword>
<dbReference type="InterPro" id="IPR025519">
    <property type="entry name" value="DUF4407"/>
</dbReference>
<evidence type="ECO:0000313" key="2">
    <source>
        <dbReference type="EMBL" id="GAA4782193.1"/>
    </source>
</evidence>
<dbReference type="Pfam" id="PF14362">
    <property type="entry name" value="DUF4407"/>
    <property type="match status" value="1"/>
</dbReference>
<comment type="caution">
    <text evidence="2">The sequence shown here is derived from an EMBL/GenBank/DDBJ whole genome shotgun (WGS) entry which is preliminary data.</text>
</comment>
<dbReference type="RefSeq" id="WP_345230352.1">
    <property type="nucleotide sequence ID" value="NZ_BAABIQ010000005.1"/>
</dbReference>
<organism evidence="2 3">
    <name type="scientific">Olivibacter ginsenosidimutans</name>
    <dbReference type="NCBI Taxonomy" id="1176537"/>
    <lineage>
        <taxon>Bacteria</taxon>
        <taxon>Pseudomonadati</taxon>
        <taxon>Bacteroidota</taxon>
        <taxon>Sphingobacteriia</taxon>
        <taxon>Sphingobacteriales</taxon>
        <taxon>Sphingobacteriaceae</taxon>
        <taxon>Olivibacter</taxon>
    </lineage>
</organism>
<proteinExistence type="predicted"/>
<name>A0ABP9AMY4_9SPHI</name>
<accession>A0ABP9AMY4</accession>
<keyword evidence="1" id="KW-1133">Transmembrane helix</keyword>
<dbReference type="Proteomes" id="UP001501411">
    <property type="component" value="Unassembled WGS sequence"/>
</dbReference>
<feature type="transmembrane region" description="Helical" evidence="1">
    <location>
        <begin position="284"/>
        <end position="304"/>
    </location>
</feature>
<reference evidence="3" key="1">
    <citation type="journal article" date="2019" name="Int. J. Syst. Evol. Microbiol.">
        <title>The Global Catalogue of Microorganisms (GCM) 10K type strain sequencing project: providing services to taxonomists for standard genome sequencing and annotation.</title>
        <authorList>
            <consortium name="The Broad Institute Genomics Platform"/>
            <consortium name="The Broad Institute Genome Sequencing Center for Infectious Disease"/>
            <person name="Wu L."/>
            <person name="Ma J."/>
        </authorList>
    </citation>
    <scope>NUCLEOTIDE SEQUENCE [LARGE SCALE GENOMIC DNA]</scope>
    <source>
        <strain evidence="3">JCM 18200</strain>
    </source>
</reference>
<sequence>MRKIKEFFWFCSGAHVPTLLKTPTEHNKYVSIGATIFFTGLFAAIAGAYALYFVFSGNSAAVFIAIVFGLIWGAAIFNLDRYIVSTIHKKATVLRQFLQATPRIILAILIGIVISRPLELKIFDKEIKEQLQINYLEIQRARIDSLNNTFISKYKEAFADLNRLRTERDVLLNGISEDRKKLNYEIFGNKTPETSGVVGYGPYAKRKEEALKEREKKEEQIAHRITQQENFINERRKFDGLLDEQLATSKQLDSLVALAGFADRNKALGQLQYDKNGQVNESNYWAITFIGLLFIFFECLPVFVKLMSAEGPYDDWIANKEAVSIYESSTDRAADIAVIDQVQQTKIAVKVTQEIDKLKNKA</sequence>
<evidence type="ECO:0000256" key="1">
    <source>
        <dbReference type="SAM" id="Phobius"/>
    </source>
</evidence>
<keyword evidence="1" id="KW-0812">Transmembrane</keyword>
<protein>
    <submittedName>
        <fullName evidence="2">DUF4407 domain-containing protein</fullName>
    </submittedName>
</protein>
<dbReference type="EMBL" id="BAABIQ010000005">
    <property type="protein sequence ID" value="GAA4782193.1"/>
    <property type="molecule type" value="Genomic_DNA"/>
</dbReference>
<feature type="transmembrane region" description="Helical" evidence="1">
    <location>
        <begin position="60"/>
        <end position="79"/>
    </location>
</feature>
<feature type="transmembrane region" description="Helical" evidence="1">
    <location>
        <begin position="29"/>
        <end position="54"/>
    </location>
</feature>
<evidence type="ECO:0000313" key="3">
    <source>
        <dbReference type="Proteomes" id="UP001501411"/>
    </source>
</evidence>